<sequence length="141" mass="17212">MYLIIEKLKLQSYSNEVLQLVLFNFILMYLTYHFVVIICKQSYNFELEESNIFKISIFSDKKELLKTDQIKGFSTSIYPIKVWNFKSIILYLKNGKKLELPQFLYFNFNEIENKLIENSVIKLGHEKYKWKFFDSRHYQYE</sequence>
<keyword evidence="3" id="KW-1185">Reference proteome</keyword>
<evidence type="ECO:0000313" key="3">
    <source>
        <dbReference type="Proteomes" id="UP000198381"/>
    </source>
</evidence>
<comment type="caution">
    <text evidence="2">The sequence shown here is derived from an EMBL/GenBank/DDBJ whole genome shotgun (WGS) entry which is preliminary data.</text>
</comment>
<keyword evidence="1" id="KW-1133">Transmembrane helix</keyword>
<accession>A0ABX4CRD4</accession>
<protein>
    <submittedName>
        <fullName evidence="2">Uncharacterized protein</fullName>
    </submittedName>
</protein>
<organism evidence="2 3">
    <name type="scientific">Flavobacterium plurextorum</name>
    <dbReference type="NCBI Taxonomy" id="1114867"/>
    <lineage>
        <taxon>Bacteria</taxon>
        <taxon>Pseudomonadati</taxon>
        <taxon>Bacteroidota</taxon>
        <taxon>Flavobacteriia</taxon>
        <taxon>Flavobacteriales</taxon>
        <taxon>Flavobacteriaceae</taxon>
        <taxon>Flavobacterium</taxon>
    </lineage>
</organism>
<dbReference type="EMBL" id="MUHD01000029">
    <property type="protein sequence ID" value="OXB05131.1"/>
    <property type="molecule type" value="Genomic_DNA"/>
</dbReference>
<name>A0ABX4CRD4_9FLAO</name>
<gene>
    <name evidence="2" type="ORF">B0A81_15610</name>
</gene>
<reference evidence="2 3" key="1">
    <citation type="submission" date="2016-11" db="EMBL/GenBank/DDBJ databases">
        <title>Whole genomes of Flavobacteriaceae.</title>
        <authorList>
            <person name="Stine C."/>
            <person name="Li C."/>
            <person name="Tadesse D."/>
        </authorList>
    </citation>
    <scope>NUCLEOTIDE SEQUENCE [LARGE SCALE GENOMIC DNA]</scope>
    <source>
        <strain evidence="2 3">CCUG 60112</strain>
    </source>
</reference>
<keyword evidence="1" id="KW-0472">Membrane</keyword>
<evidence type="ECO:0000313" key="2">
    <source>
        <dbReference type="EMBL" id="OXB05131.1"/>
    </source>
</evidence>
<feature type="transmembrane region" description="Helical" evidence="1">
    <location>
        <begin position="20"/>
        <end position="39"/>
    </location>
</feature>
<keyword evidence="1" id="KW-0812">Transmembrane</keyword>
<evidence type="ECO:0000256" key="1">
    <source>
        <dbReference type="SAM" id="Phobius"/>
    </source>
</evidence>
<proteinExistence type="predicted"/>
<dbReference type="Proteomes" id="UP000198381">
    <property type="component" value="Unassembled WGS sequence"/>
</dbReference>